<reference evidence="1" key="1">
    <citation type="journal article" date="2015" name="Nature">
        <title>Complex archaea that bridge the gap between prokaryotes and eukaryotes.</title>
        <authorList>
            <person name="Spang A."/>
            <person name="Saw J.H."/>
            <person name="Jorgensen S.L."/>
            <person name="Zaremba-Niedzwiedzka K."/>
            <person name="Martijn J."/>
            <person name="Lind A.E."/>
            <person name="van Eijk R."/>
            <person name="Schleper C."/>
            <person name="Guy L."/>
            <person name="Ettema T.J."/>
        </authorList>
    </citation>
    <scope>NUCLEOTIDE SEQUENCE</scope>
</reference>
<gene>
    <name evidence="1" type="ORF">LCGC14_1047280</name>
</gene>
<protein>
    <submittedName>
        <fullName evidence="1">Uncharacterized protein</fullName>
    </submittedName>
</protein>
<evidence type="ECO:0000313" key="1">
    <source>
        <dbReference type="EMBL" id="KKN09377.1"/>
    </source>
</evidence>
<organism evidence="1">
    <name type="scientific">marine sediment metagenome</name>
    <dbReference type="NCBI Taxonomy" id="412755"/>
    <lineage>
        <taxon>unclassified sequences</taxon>
        <taxon>metagenomes</taxon>
        <taxon>ecological metagenomes</taxon>
    </lineage>
</organism>
<proteinExistence type="predicted"/>
<dbReference type="AlphaFoldDB" id="A0A0F9NBS0"/>
<sequence>MGVTILIIGEVESETEYFCCSCRQLRLSLCVDKSKCLNCGSKDIIMGPYGSLDKAALIRKCDGATE</sequence>
<comment type="caution">
    <text evidence="1">The sequence shown here is derived from an EMBL/GenBank/DDBJ whole genome shotgun (WGS) entry which is preliminary data.</text>
</comment>
<dbReference type="EMBL" id="LAZR01004355">
    <property type="protein sequence ID" value="KKN09377.1"/>
    <property type="molecule type" value="Genomic_DNA"/>
</dbReference>
<name>A0A0F9NBS0_9ZZZZ</name>
<accession>A0A0F9NBS0</accession>